<dbReference type="CDD" id="cd06261">
    <property type="entry name" value="TM_PBP2"/>
    <property type="match status" value="1"/>
</dbReference>
<keyword evidence="2 7" id="KW-0813">Transport</keyword>
<dbReference type="GO" id="GO:0055085">
    <property type="term" value="P:transmembrane transport"/>
    <property type="evidence" value="ECO:0007669"/>
    <property type="project" value="InterPro"/>
</dbReference>
<dbReference type="GO" id="GO:0005886">
    <property type="term" value="C:plasma membrane"/>
    <property type="evidence" value="ECO:0007669"/>
    <property type="project" value="UniProtKB-SubCell"/>
</dbReference>
<sequence length="306" mass="35233">MEYVYEQKITTVKKRKKPPKEILEFIILVLPTFLLITLFTFFPFFKTLYTSFWATDFSGNPKRFVGITYYVELLNSQDFINSFIVTLKYVGFNTIFSIIGGLILALIVDNSKIFAKLFNVLYTFPISLSSASCAIVWGILLNPSVSIINYLIERMGLGKIEWLTDPKLALLSIVLINCWQNIPFNFIFLLAGLQNIPYELYEVSNIDGANFLYKVWKIILPLLTPTLFFVLVINIIDSFQQFTIVHILTSGGPVNSTKLLVYSIYQDAFFNFKFGRACAESIVLFVILFILTVFQFKVVEKKVFYQ</sequence>
<evidence type="ECO:0000256" key="1">
    <source>
        <dbReference type="ARBA" id="ARBA00004651"/>
    </source>
</evidence>
<gene>
    <name evidence="9" type="ORF">ELD05_12595</name>
</gene>
<feature type="transmembrane region" description="Helical" evidence="7">
    <location>
        <begin position="89"/>
        <end position="108"/>
    </location>
</feature>
<comment type="subcellular location">
    <subcellularLocation>
        <location evidence="1 7">Cell membrane</location>
        <topology evidence="1 7">Multi-pass membrane protein</topology>
    </subcellularLocation>
</comment>
<keyword evidence="4 7" id="KW-0812">Transmembrane</keyword>
<feature type="transmembrane region" description="Helical" evidence="7">
    <location>
        <begin position="120"/>
        <end position="140"/>
    </location>
</feature>
<keyword evidence="3" id="KW-1003">Cell membrane</keyword>
<accession>A0A3T0D952</accession>
<dbReference type="SUPFAM" id="SSF161098">
    <property type="entry name" value="MetI-like"/>
    <property type="match status" value="1"/>
</dbReference>
<dbReference type="AlphaFoldDB" id="A0A3T0D952"/>
<name>A0A3T0D952_9FIRM</name>
<evidence type="ECO:0000256" key="4">
    <source>
        <dbReference type="ARBA" id="ARBA00022692"/>
    </source>
</evidence>
<keyword evidence="10" id="KW-1185">Reference proteome</keyword>
<reference evidence="9 10" key="1">
    <citation type="submission" date="2018-12" db="EMBL/GenBank/DDBJ databases">
        <title>Genome sequence from the cellulolytic species, Caldicellulosiruptor changbaiensis.</title>
        <authorList>
            <person name="Blumer-Schuette S.E."/>
            <person name="Mendoza C."/>
        </authorList>
    </citation>
    <scope>NUCLEOTIDE SEQUENCE [LARGE SCALE GENOMIC DNA]</scope>
    <source>
        <strain evidence="9 10">CBS-Z</strain>
    </source>
</reference>
<dbReference type="Gene3D" id="1.10.3720.10">
    <property type="entry name" value="MetI-like"/>
    <property type="match status" value="1"/>
</dbReference>
<dbReference type="PANTHER" id="PTHR30193">
    <property type="entry name" value="ABC TRANSPORTER PERMEASE PROTEIN"/>
    <property type="match status" value="1"/>
</dbReference>
<organism evidence="9 10">
    <name type="scientific">Caldicellulosiruptor changbaiensis</name>
    <dbReference type="NCBI Taxonomy" id="1222016"/>
    <lineage>
        <taxon>Bacteria</taxon>
        <taxon>Bacillati</taxon>
        <taxon>Bacillota</taxon>
        <taxon>Bacillota incertae sedis</taxon>
        <taxon>Caldicellulosiruptorales</taxon>
        <taxon>Caldicellulosiruptoraceae</taxon>
        <taxon>Caldicellulosiruptor</taxon>
    </lineage>
</organism>
<dbReference type="KEGG" id="ccha:ELD05_12595"/>
<feature type="transmembrane region" description="Helical" evidence="7">
    <location>
        <begin position="242"/>
        <end position="265"/>
    </location>
</feature>
<comment type="similarity">
    <text evidence="7">Belongs to the binding-protein-dependent transport system permease family.</text>
</comment>
<evidence type="ECO:0000256" key="7">
    <source>
        <dbReference type="RuleBase" id="RU363032"/>
    </source>
</evidence>
<evidence type="ECO:0000256" key="5">
    <source>
        <dbReference type="ARBA" id="ARBA00022989"/>
    </source>
</evidence>
<dbReference type="EMBL" id="CP034791">
    <property type="protein sequence ID" value="AZT91711.1"/>
    <property type="molecule type" value="Genomic_DNA"/>
</dbReference>
<evidence type="ECO:0000256" key="6">
    <source>
        <dbReference type="ARBA" id="ARBA00023136"/>
    </source>
</evidence>
<keyword evidence="5 7" id="KW-1133">Transmembrane helix</keyword>
<evidence type="ECO:0000313" key="9">
    <source>
        <dbReference type="EMBL" id="AZT91711.1"/>
    </source>
</evidence>
<dbReference type="InterPro" id="IPR000515">
    <property type="entry name" value="MetI-like"/>
</dbReference>
<evidence type="ECO:0000259" key="8">
    <source>
        <dbReference type="PROSITE" id="PS50928"/>
    </source>
</evidence>
<evidence type="ECO:0000256" key="2">
    <source>
        <dbReference type="ARBA" id="ARBA00022448"/>
    </source>
</evidence>
<evidence type="ECO:0000256" key="3">
    <source>
        <dbReference type="ARBA" id="ARBA00022475"/>
    </source>
</evidence>
<feature type="transmembrane region" description="Helical" evidence="7">
    <location>
        <begin position="168"/>
        <end position="193"/>
    </location>
</feature>
<protein>
    <submittedName>
        <fullName evidence="9">Sugar ABC transporter permease</fullName>
    </submittedName>
</protein>
<dbReference type="Pfam" id="PF00528">
    <property type="entry name" value="BPD_transp_1"/>
    <property type="match status" value="1"/>
</dbReference>
<feature type="transmembrane region" description="Helical" evidence="7">
    <location>
        <begin position="277"/>
        <end position="296"/>
    </location>
</feature>
<feature type="transmembrane region" description="Helical" evidence="7">
    <location>
        <begin position="22"/>
        <end position="45"/>
    </location>
</feature>
<dbReference type="Proteomes" id="UP000282930">
    <property type="component" value="Chromosome"/>
</dbReference>
<dbReference type="PROSITE" id="PS50928">
    <property type="entry name" value="ABC_TM1"/>
    <property type="match status" value="1"/>
</dbReference>
<dbReference type="InterPro" id="IPR035906">
    <property type="entry name" value="MetI-like_sf"/>
</dbReference>
<feature type="domain" description="ABC transmembrane type-1" evidence="8">
    <location>
        <begin position="83"/>
        <end position="295"/>
    </location>
</feature>
<feature type="transmembrane region" description="Helical" evidence="7">
    <location>
        <begin position="214"/>
        <end position="236"/>
    </location>
</feature>
<evidence type="ECO:0000313" key="10">
    <source>
        <dbReference type="Proteomes" id="UP000282930"/>
    </source>
</evidence>
<proteinExistence type="inferred from homology"/>
<dbReference type="InterPro" id="IPR051393">
    <property type="entry name" value="ABC_transporter_permease"/>
</dbReference>
<dbReference type="RefSeq" id="WP_127352991.1">
    <property type="nucleotide sequence ID" value="NZ_CP034791.1"/>
</dbReference>
<dbReference type="PANTHER" id="PTHR30193:SF37">
    <property type="entry name" value="INNER MEMBRANE ABC TRANSPORTER PERMEASE PROTEIN YCJO"/>
    <property type="match status" value="1"/>
</dbReference>
<keyword evidence="6 7" id="KW-0472">Membrane</keyword>